<evidence type="ECO:0000256" key="3">
    <source>
        <dbReference type="ARBA" id="ARBA00022723"/>
    </source>
</evidence>
<dbReference type="InterPro" id="IPR050196">
    <property type="entry name" value="Cytochrome_P450_Monoox"/>
</dbReference>
<sequence length="441" mass="51081">MSVIPEFKIARFGIQAPFIFAKDPLSAIRKGFDTCGDTFRLKLFREFLVSRDPAFFKHILVTNNKNYKKGSSSKMLNPVLGNGLVTSEGDFWLRQRRLVQPAFHRERLQELFVTMGTITAAFLDEMEQYRGMEPVDIDAKMMGITADIALRTLFGNISNEDKMQIYHQVNRTQKYLVSRVRRPYRIPLMIVNGEKSRFKRDLEYFNKLVFEFIRERHNSGESRNDLLQLLLDSLDEETGAQMNDQQIRDEAITMFAAGHETSATGLSWLLLELARQPSIVAKMRKESEIFDIVPSFDQLMKLTYTRQVIEEGMRLYPPAWTMTREALGDDQVESQAYPKGISVMMSIYELHRNPNIWNNPLIFDPENFNTEHVKNRGKFDYLPFGAGPRLCIGQQFAMMEMQLILAALIKRFDFEIDQKHAIGIYPQIVLKSTNGIKLFVK</sequence>
<comment type="similarity">
    <text evidence="1 8">Belongs to the cytochrome P450 family.</text>
</comment>
<keyword evidence="4 8" id="KW-0560">Oxidoreductase</keyword>
<evidence type="ECO:0000256" key="5">
    <source>
        <dbReference type="ARBA" id="ARBA00023004"/>
    </source>
</evidence>
<dbReference type="RefSeq" id="WP_090336559.1">
    <property type="nucleotide sequence ID" value="NZ_FNXY01000004.1"/>
</dbReference>
<protein>
    <submittedName>
        <fullName evidence="9">Cytochrome P450</fullName>
    </submittedName>
</protein>
<dbReference type="OrthoDB" id="9764248at2"/>
<keyword evidence="2 7" id="KW-0349">Heme</keyword>
<dbReference type="PROSITE" id="PS00086">
    <property type="entry name" value="CYTOCHROME_P450"/>
    <property type="match status" value="1"/>
</dbReference>
<dbReference type="InterPro" id="IPR002401">
    <property type="entry name" value="Cyt_P450_E_grp-I"/>
</dbReference>
<dbReference type="STRING" id="408657.SAMN04487995_3028"/>
<dbReference type="PRINTS" id="PR00385">
    <property type="entry name" value="P450"/>
</dbReference>
<feature type="binding site" description="axial binding residue" evidence="7">
    <location>
        <position position="391"/>
    </location>
    <ligand>
        <name>heme</name>
        <dbReference type="ChEBI" id="CHEBI:30413"/>
    </ligand>
    <ligandPart>
        <name>Fe</name>
        <dbReference type="ChEBI" id="CHEBI:18248"/>
    </ligandPart>
</feature>
<dbReference type="PRINTS" id="PR00463">
    <property type="entry name" value="EP450I"/>
</dbReference>
<proteinExistence type="inferred from homology"/>
<dbReference type="InterPro" id="IPR036396">
    <property type="entry name" value="Cyt_P450_sf"/>
</dbReference>
<dbReference type="PANTHER" id="PTHR24291:SF50">
    <property type="entry name" value="BIFUNCTIONAL ALBAFLAVENONE MONOOXYGENASE_TERPENE SYNTHASE"/>
    <property type="match status" value="1"/>
</dbReference>
<evidence type="ECO:0000256" key="7">
    <source>
        <dbReference type="PIRSR" id="PIRSR602401-1"/>
    </source>
</evidence>
<evidence type="ECO:0000313" key="9">
    <source>
        <dbReference type="EMBL" id="SEJ01271.1"/>
    </source>
</evidence>
<dbReference type="Proteomes" id="UP000199532">
    <property type="component" value="Unassembled WGS sequence"/>
</dbReference>
<keyword evidence="3 7" id="KW-0479">Metal-binding</keyword>
<evidence type="ECO:0000256" key="4">
    <source>
        <dbReference type="ARBA" id="ARBA00023002"/>
    </source>
</evidence>
<evidence type="ECO:0000256" key="1">
    <source>
        <dbReference type="ARBA" id="ARBA00010617"/>
    </source>
</evidence>
<dbReference type="InterPro" id="IPR001128">
    <property type="entry name" value="Cyt_P450"/>
</dbReference>
<organism evidence="9 10">
    <name type="scientific">Dyadobacter koreensis</name>
    <dbReference type="NCBI Taxonomy" id="408657"/>
    <lineage>
        <taxon>Bacteria</taxon>
        <taxon>Pseudomonadati</taxon>
        <taxon>Bacteroidota</taxon>
        <taxon>Cytophagia</taxon>
        <taxon>Cytophagales</taxon>
        <taxon>Spirosomataceae</taxon>
        <taxon>Dyadobacter</taxon>
    </lineage>
</organism>
<dbReference type="GO" id="GO:0005506">
    <property type="term" value="F:iron ion binding"/>
    <property type="evidence" value="ECO:0007669"/>
    <property type="project" value="InterPro"/>
</dbReference>
<dbReference type="CDD" id="cd20620">
    <property type="entry name" value="CYP132-like"/>
    <property type="match status" value="1"/>
</dbReference>
<evidence type="ECO:0000313" key="10">
    <source>
        <dbReference type="Proteomes" id="UP000199532"/>
    </source>
</evidence>
<dbReference type="AlphaFoldDB" id="A0A1H6V9P0"/>
<evidence type="ECO:0000256" key="6">
    <source>
        <dbReference type="ARBA" id="ARBA00023033"/>
    </source>
</evidence>
<dbReference type="GO" id="GO:0004497">
    <property type="term" value="F:monooxygenase activity"/>
    <property type="evidence" value="ECO:0007669"/>
    <property type="project" value="UniProtKB-KW"/>
</dbReference>
<dbReference type="InterPro" id="IPR017972">
    <property type="entry name" value="Cyt_P450_CS"/>
</dbReference>
<dbReference type="EMBL" id="FNXY01000004">
    <property type="protein sequence ID" value="SEJ01271.1"/>
    <property type="molecule type" value="Genomic_DNA"/>
</dbReference>
<dbReference type="GO" id="GO:0016705">
    <property type="term" value="F:oxidoreductase activity, acting on paired donors, with incorporation or reduction of molecular oxygen"/>
    <property type="evidence" value="ECO:0007669"/>
    <property type="project" value="InterPro"/>
</dbReference>
<keyword evidence="10" id="KW-1185">Reference proteome</keyword>
<gene>
    <name evidence="9" type="ORF">SAMN04487995_3028</name>
</gene>
<comment type="cofactor">
    <cofactor evidence="7">
        <name>heme</name>
        <dbReference type="ChEBI" id="CHEBI:30413"/>
    </cofactor>
</comment>
<accession>A0A1H6V9P0</accession>
<dbReference type="GO" id="GO:0020037">
    <property type="term" value="F:heme binding"/>
    <property type="evidence" value="ECO:0007669"/>
    <property type="project" value="InterPro"/>
</dbReference>
<dbReference type="SUPFAM" id="SSF48264">
    <property type="entry name" value="Cytochrome P450"/>
    <property type="match status" value="1"/>
</dbReference>
<keyword evidence="5 7" id="KW-0408">Iron</keyword>
<keyword evidence="6 8" id="KW-0503">Monooxygenase</keyword>
<evidence type="ECO:0000256" key="8">
    <source>
        <dbReference type="RuleBase" id="RU000461"/>
    </source>
</evidence>
<dbReference type="Pfam" id="PF00067">
    <property type="entry name" value="p450"/>
    <property type="match status" value="1"/>
</dbReference>
<dbReference type="Gene3D" id="1.10.630.10">
    <property type="entry name" value="Cytochrome P450"/>
    <property type="match status" value="1"/>
</dbReference>
<dbReference type="PANTHER" id="PTHR24291">
    <property type="entry name" value="CYTOCHROME P450 FAMILY 4"/>
    <property type="match status" value="1"/>
</dbReference>
<name>A0A1H6V9P0_9BACT</name>
<reference evidence="9 10" key="1">
    <citation type="submission" date="2016-10" db="EMBL/GenBank/DDBJ databases">
        <authorList>
            <person name="de Groot N.N."/>
        </authorList>
    </citation>
    <scope>NUCLEOTIDE SEQUENCE [LARGE SCALE GENOMIC DNA]</scope>
    <source>
        <strain evidence="9 10">DSM 19938</strain>
    </source>
</reference>
<evidence type="ECO:0000256" key="2">
    <source>
        <dbReference type="ARBA" id="ARBA00022617"/>
    </source>
</evidence>